<evidence type="ECO:0000313" key="2">
    <source>
        <dbReference type="EMBL" id="TNN87316.1"/>
    </source>
</evidence>
<protein>
    <submittedName>
        <fullName evidence="2">Uncharacterized protein</fullName>
    </submittedName>
</protein>
<feature type="compositionally biased region" description="Basic and acidic residues" evidence="1">
    <location>
        <begin position="25"/>
        <end position="39"/>
    </location>
</feature>
<organism evidence="2 3">
    <name type="scientific">Liparis tanakae</name>
    <name type="common">Tanaka's snailfish</name>
    <dbReference type="NCBI Taxonomy" id="230148"/>
    <lineage>
        <taxon>Eukaryota</taxon>
        <taxon>Metazoa</taxon>
        <taxon>Chordata</taxon>
        <taxon>Craniata</taxon>
        <taxon>Vertebrata</taxon>
        <taxon>Euteleostomi</taxon>
        <taxon>Actinopterygii</taxon>
        <taxon>Neopterygii</taxon>
        <taxon>Teleostei</taxon>
        <taxon>Neoteleostei</taxon>
        <taxon>Acanthomorphata</taxon>
        <taxon>Eupercaria</taxon>
        <taxon>Perciformes</taxon>
        <taxon>Cottioidei</taxon>
        <taxon>Cottales</taxon>
        <taxon>Liparidae</taxon>
        <taxon>Liparis</taxon>
    </lineage>
</organism>
<name>A0A4Z2JAW8_9TELE</name>
<sequence length="81" mass="8932">MKKKKMMKQMGEEKEEEEETGGAVSKEKETSVKDGEIKGKAVGMRSGSRSGVGGYGLQRNNIPIQPQRFELLLVGLVHQRG</sequence>
<reference evidence="2 3" key="1">
    <citation type="submission" date="2019-03" db="EMBL/GenBank/DDBJ databases">
        <title>First draft genome of Liparis tanakae, snailfish: a comprehensive survey of snailfish specific genes.</title>
        <authorList>
            <person name="Kim W."/>
            <person name="Song I."/>
            <person name="Jeong J.-H."/>
            <person name="Kim D."/>
            <person name="Kim S."/>
            <person name="Ryu S."/>
            <person name="Song J.Y."/>
            <person name="Lee S.K."/>
        </authorList>
    </citation>
    <scope>NUCLEOTIDE SEQUENCE [LARGE SCALE GENOMIC DNA]</scope>
    <source>
        <tissue evidence="2">Muscle</tissue>
    </source>
</reference>
<evidence type="ECO:0000256" key="1">
    <source>
        <dbReference type="SAM" id="MobiDB-lite"/>
    </source>
</evidence>
<dbReference type="EMBL" id="SRLO01000011">
    <property type="protein sequence ID" value="TNN87316.1"/>
    <property type="molecule type" value="Genomic_DNA"/>
</dbReference>
<accession>A0A4Z2JAW8</accession>
<keyword evidence="3" id="KW-1185">Reference proteome</keyword>
<dbReference type="Proteomes" id="UP000314294">
    <property type="component" value="Unassembled WGS sequence"/>
</dbReference>
<feature type="region of interest" description="Disordered" evidence="1">
    <location>
        <begin position="1"/>
        <end position="52"/>
    </location>
</feature>
<comment type="caution">
    <text evidence="2">The sequence shown here is derived from an EMBL/GenBank/DDBJ whole genome shotgun (WGS) entry which is preliminary data.</text>
</comment>
<evidence type="ECO:0000313" key="3">
    <source>
        <dbReference type="Proteomes" id="UP000314294"/>
    </source>
</evidence>
<gene>
    <name evidence="2" type="ORF">EYF80_002518</name>
</gene>
<dbReference type="AlphaFoldDB" id="A0A4Z2JAW8"/>
<proteinExistence type="predicted"/>